<evidence type="ECO:0000313" key="1">
    <source>
        <dbReference type="EMBL" id="ERN09113.1"/>
    </source>
</evidence>
<accession>W1PM23</accession>
<name>W1PM23_AMBTC</name>
<organism evidence="1 2">
    <name type="scientific">Amborella trichopoda</name>
    <dbReference type="NCBI Taxonomy" id="13333"/>
    <lineage>
        <taxon>Eukaryota</taxon>
        <taxon>Viridiplantae</taxon>
        <taxon>Streptophyta</taxon>
        <taxon>Embryophyta</taxon>
        <taxon>Tracheophyta</taxon>
        <taxon>Spermatophyta</taxon>
        <taxon>Magnoliopsida</taxon>
        <taxon>Amborellales</taxon>
        <taxon>Amborellaceae</taxon>
        <taxon>Amborella</taxon>
    </lineage>
</organism>
<reference evidence="2" key="1">
    <citation type="journal article" date="2013" name="Science">
        <title>The Amborella genome and the evolution of flowering plants.</title>
        <authorList>
            <consortium name="Amborella Genome Project"/>
        </authorList>
    </citation>
    <scope>NUCLEOTIDE SEQUENCE [LARGE SCALE GENOMIC DNA]</scope>
</reference>
<dbReference type="Proteomes" id="UP000017836">
    <property type="component" value="Unassembled WGS sequence"/>
</dbReference>
<dbReference type="HOGENOM" id="CLU_2226752_0_0_1"/>
<dbReference type="Gramene" id="ERN09113">
    <property type="protein sequence ID" value="ERN09113"/>
    <property type="gene ID" value="AMTR_s00014p00111430"/>
</dbReference>
<proteinExistence type="predicted"/>
<gene>
    <name evidence="1" type="ORF">AMTR_s00014p00111430</name>
</gene>
<sequence>MVETVCMVMEAPNDGGPTDVVSTKPEIVQPSTISPQVSDVELRSEPDAPSSKILNLVDVTTPEMPTSTVSNVEPRFELKATPDEALVPFESSITIEAPSLAMASSL</sequence>
<dbReference type="AlphaFoldDB" id="W1PM23"/>
<dbReference type="EMBL" id="KI393051">
    <property type="protein sequence ID" value="ERN09113.1"/>
    <property type="molecule type" value="Genomic_DNA"/>
</dbReference>
<protein>
    <submittedName>
        <fullName evidence="1">Uncharacterized protein</fullName>
    </submittedName>
</protein>
<evidence type="ECO:0000313" key="2">
    <source>
        <dbReference type="Proteomes" id="UP000017836"/>
    </source>
</evidence>
<keyword evidence="2" id="KW-1185">Reference proteome</keyword>